<dbReference type="AlphaFoldDB" id="A0A145Z1B8"/>
<reference evidence="1" key="1">
    <citation type="submission" date="2015-12" db="EMBL/GenBank/DDBJ databases">
        <title>The heat is on: heat-resistant Escherichia coli as potential persistent reservoir of extended-spectrum Beta-lactamases and Shiga toxin-encoding phages in dairy.</title>
        <authorList>
            <person name="Marti R."/>
            <person name="Muniesa M."/>
            <person name="Schmid M."/>
            <person name="Naskova J."/>
            <person name="Hummerjohann J."/>
        </authorList>
    </citation>
    <scope>NUCLEOTIDE SEQUENCE</scope>
    <source>
        <strain evidence="1">FAM22871</strain>
        <plasmid evidence="1">pFAM22871_2</plasmid>
    </source>
</reference>
<organism evidence="1">
    <name type="scientific">Escherichia coli</name>
    <dbReference type="NCBI Taxonomy" id="562"/>
    <lineage>
        <taxon>Bacteria</taxon>
        <taxon>Pseudomonadati</taxon>
        <taxon>Pseudomonadota</taxon>
        <taxon>Gammaproteobacteria</taxon>
        <taxon>Enterobacterales</taxon>
        <taxon>Enterobacteriaceae</taxon>
        <taxon>Escherichia</taxon>
    </lineage>
</organism>
<geneLocation type="plasmid" evidence="1">
    <name>pFAM22871_2</name>
</geneLocation>
<evidence type="ECO:0000313" key="1">
    <source>
        <dbReference type="EMBL" id="AMW89093.1"/>
    </source>
</evidence>
<accession>A0A145Z1B8</accession>
<keyword evidence="1" id="KW-0614">Plasmid</keyword>
<name>A0A145Z1B8_ECOLX</name>
<proteinExistence type="predicted"/>
<protein>
    <submittedName>
        <fullName evidence="1">Uncharacterized protein</fullName>
    </submittedName>
</protein>
<sequence length="39" mass="4390">MSVLMPYGRLHYSRSIFGEDPYLKLSISGQECLKGLRSG</sequence>
<dbReference type="EMBL" id="KU355874">
    <property type="protein sequence ID" value="AMW89093.1"/>
    <property type="molecule type" value="Genomic_DNA"/>
</dbReference>